<feature type="transmembrane region" description="Helical" evidence="1">
    <location>
        <begin position="104"/>
        <end position="126"/>
    </location>
</feature>
<evidence type="ECO:0000256" key="1">
    <source>
        <dbReference type="SAM" id="Phobius"/>
    </source>
</evidence>
<reference evidence="2" key="1">
    <citation type="submission" date="2009-01" db="EMBL/GenBank/DDBJ databases">
        <title>Hot accumulation and evolution of cassette chromosome in Staphylococcus haemolyticus.</title>
        <authorList>
            <person name="Han X."/>
            <person name="Ito T."/>
            <person name="Watanabe S."/>
            <person name="Hoshi S."/>
            <person name="Hiramatsu K."/>
        </authorList>
    </citation>
    <scope>NUCLEOTIDE SEQUENCE</scope>
    <source>
        <strain evidence="2">SH480</strain>
    </source>
</reference>
<dbReference type="AlphaFoldDB" id="A0A060PWI0"/>
<protein>
    <submittedName>
        <fullName evidence="2">Uncharacterized protein</fullName>
    </submittedName>
</protein>
<name>A0A060PWI0_STAHA</name>
<evidence type="ECO:0000313" key="2">
    <source>
        <dbReference type="EMBL" id="BAO96270.1"/>
    </source>
</evidence>
<dbReference type="RefSeq" id="WP_012086596.1">
    <property type="nucleotide sequence ID" value="NZ_CUFN01000042.1"/>
</dbReference>
<keyword evidence="1" id="KW-0812">Transmembrane</keyword>
<dbReference type="EMBL" id="AB477967">
    <property type="protein sequence ID" value="BAO96270.1"/>
    <property type="molecule type" value="Genomic_DNA"/>
</dbReference>
<proteinExistence type="predicted"/>
<sequence>MKFNFFNSKNLDIFEKQIKQLALDKDHKFRKKEEILKEEEILNHSSPKKRELLKVFNDKAKITFYHFNGRNSNYEIIIGETKFENVIGLEIKFSRKPFRQIGKLLLAGAIFSIPVGGLLMGSVFLAGSGLVVSSGVRSLQIKGPLKNDFEEIISDTLGNPITIKE</sequence>
<organism evidence="2">
    <name type="scientific">Staphylococcus haemolyticus</name>
    <dbReference type="NCBI Taxonomy" id="1283"/>
    <lineage>
        <taxon>Bacteria</taxon>
        <taxon>Bacillati</taxon>
        <taxon>Bacillota</taxon>
        <taxon>Bacilli</taxon>
        <taxon>Bacillales</taxon>
        <taxon>Staphylococcaceae</taxon>
        <taxon>Staphylococcus</taxon>
    </lineage>
</organism>
<keyword evidence="1" id="KW-1133">Transmembrane helix</keyword>
<keyword evidence="1" id="KW-0472">Membrane</keyword>
<accession>A0A060PWI0</accession>